<evidence type="ECO:0000256" key="1">
    <source>
        <dbReference type="SAM" id="MobiDB-lite"/>
    </source>
</evidence>
<protein>
    <submittedName>
        <fullName evidence="2">Uncharacterized protein</fullName>
    </submittedName>
</protein>
<dbReference type="EMBL" id="JARJCW010000001">
    <property type="protein sequence ID" value="KAJ7230334.1"/>
    <property type="molecule type" value="Genomic_DNA"/>
</dbReference>
<accession>A0AAD6YV13</accession>
<organism evidence="2 3">
    <name type="scientific">Mycena pura</name>
    <dbReference type="NCBI Taxonomy" id="153505"/>
    <lineage>
        <taxon>Eukaryota</taxon>
        <taxon>Fungi</taxon>
        <taxon>Dikarya</taxon>
        <taxon>Basidiomycota</taxon>
        <taxon>Agaricomycotina</taxon>
        <taxon>Agaricomycetes</taxon>
        <taxon>Agaricomycetidae</taxon>
        <taxon>Agaricales</taxon>
        <taxon>Marasmiineae</taxon>
        <taxon>Mycenaceae</taxon>
        <taxon>Mycena</taxon>
    </lineage>
</organism>
<name>A0AAD6YV13_9AGAR</name>
<gene>
    <name evidence="2" type="ORF">GGX14DRAFT_410485</name>
</gene>
<keyword evidence="3" id="KW-1185">Reference proteome</keyword>
<feature type="non-terminal residue" evidence="2">
    <location>
        <position position="1"/>
    </location>
</feature>
<evidence type="ECO:0000313" key="2">
    <source>
        <dbReference type="EMBL" id="KAJ7230334.1"/>
    </source>
</evidence>
<comment type="caution">
    <text evidence="2">The sequence shown here is derived from an EMBL/GenBank/DDBJ whole genome shotgun (WGS) entry which is preliminary data.</text>
</comment>
<feature type="region of interest" description="Disordered" evidence="1">
    <location>
        <begin position="122"/>
        <end position="152"/>
    </location>
</feature>
<proteinExistence type="predicted"/>
<reference evidence="2" key="1">
    <citation type="submission" date="2023-03" db="EMBL/GenBank/DDBJ databases">
        <title>Massive genome expansion in bonnet fungi (Mycena s.s.) driven by repeated elements and novel gene families across ecological guilds.</title>
        <authorList>
            <consortium name="Lawrence Berkeley National Laboratory"/>
            <person name="Harder C.B."/>
            <person name="Miyauchi S."/>
            <person name="Viragh M."/>
            <person name="Kuo A."/>
            <person name="Thoen E."/>
            <person name="Andreopoulos B."/>
            <person name="Lu D."/>
            <person name="Skrede I."/>
            <person name="Drula E."/>
            <person name="Henrissat B."/>
            <person name="Morin E."/>
            <person name="Kohler A."/>
            <person name="Barry K."/>
            <person name="LaButti K."/>
            <person name="Morin E."/>
            <person name="Salamov A."/>
            <person name="Lipzen A."/>
            <person name="Mereny Z."/>
            <person name="Hegedus B."/>
            <person name="Baldrian P."/>
            <person name="Stursova M."/>
            <person name="Weitz H."/>
            <person name="Taylor A."/>
            <person name="Grigoriev I.V."/>
            <person name="Nagy L.G."/>
            <person name="Martin F."/>
            <person name="Kauserud H."/>
        </authorList>
    </citation>
    <scope>NUCLEOTIDE SEQUENCE</scope>
    <source>
        <strain evidence="2">9144</strain>
    </source>
</reference>
<dbReference type="Proteomes" id="UP001219525">
    <property type="component" value="Unassembled WGS sequence"/>
</dbReference>
<sequence length="474" mass="50976">MSTSMLSKISTLLTTTLISIQSFLLWLFTFEPSPALPVHASSVTPYPLSLDSEGRVIDISYHSTCVEDGAGVKRIDPVGLPVAPDSVANPPVASKIPIEYEKHRSRSVQPLSIVTNFARVPSPGLPRKHKQTDVPSQCLGDAENKRNPARVAPLKPRTPLRKMSRYLNLTGTSPSKAVATAKTSTCVANASPSLTNSYPVPRRRSVVGRVPCAGTPRTDDDKPTPLELESGLACADARDDAVVDFAARVRSVFYKCRVVEQDLDDDCESEIARDVFSRDSVWNSGWPIFPFGTASDAASVDENARCDKGAFVDFMDADGPVPRSLSVSSGLTCFAPSEARAPSKASSDSSTPFQCSSSPELRSVSFTTSDSDSGQVPSDVFATVYSSSRTRPLRCSSSSELPYVCDRDRDTDTNTNMFSSCTASFSSPSWRTVSSSSSGGAFNDLLASLERKFPVKEWSELVGFEFPPNADCGG</sequence>
<dbReference type="AlphaFoldDB" id="A0AAD6YV13"/>
<evidence type="ECO:0000313" key="3">
    <source>
        <dbReference type="Proteomes" id="UP001219525"/>
    </source>
</evidence>